<keyword evidence="7" id="KW-0326">Glycosidase</keyword>
<feature type="chain" id="PRO_5002317736" description="chitinase" evidence="10">
    <location>
        <begin position="21"/>
        <end position="461"/>
    </location>
</feature>
<comment type="catalytic activity">
    <reaction evidence="1">
        <text>Random endo-hydrolysis of N-acetyl-beta-D-glucosaminide (1-&gt;4)-beta-linkages in chitin and chitodextrins.</text>
        <dbReference type="EC" id="3.2.1.14"/>
    </reaction>
</comment>
<evidence type="ECO:0000256" key="9">
    <source>
        <dbReference type="SAM" id="MobiDB-lite"/>
    </source>
</evidence>
<evidence type="ECO:0000256" key="1">
    <source>
        <dbReference type="ARBA" id="ARBA00000822"/>
    </source>
</evidence>
<keyword evidence="5" id="KW-0146">Chitin degradation</keyword>
<dbReference type="AlphaFoldDB" id="A0A0D7BT39"/>
<dbReference type="Pfam" id="PF02839">
    <property type="entry name" value="CBM_5_12"/>
    <property type="match status" value="1"/>
</dbReference>
<gene>
    <name evidence="12" type="ORF">CYLTODRAFT_485574</name>
</gene>
<organism evidence="12 13">
    <name type="scientific">Cylindrobasidium torrendii FP15055 ss-10</name>
    <dbReference type="NCBI Taxonomy" id="1314674"/>
    <lineage>
        <taxon>Eukaryota</taxon>
        <taxon>Fungi</taxon>
        <taxon>Dikarya</taxon>
        <taxon>Basidiomycota</taxon>
        <taxon>Agaricomycotina</taxon>
        <taxon>Agaricomycetes</taxon>
        <taxon>Agaricomycetidae</taxon>
        <taxon>Agaricales</taxon>
        <taxon>Marasmiineae</taxon>
        <taxon>Physalacriaceae</taxon>
        <taxon>Cylindrobasidium</taxon>
    </lineage>
</organism>
<evidence type="ECO:0000256" key="10">
    <source>
        <dbReference type="SAM" id="SignalP"/>
    </source>
</evidence>
<keyword evidence="3" id="KW-0147">Chitin-binding</keyword>
<dbReference type="InterPro" id="IPR017853">
    <property type="entry name" value="GH"/>
</dbReference>
<dbReference type="GO" id="GO:0006032">
    <property type="term" value="P:chitin catabolic process"/>
    <property type="evidence" value="ECO:0007669"/>
    <property type="project" value="UniProtKB-KW"/>
</dbReference>
<dbReference type="InterPro" id="IPR045321">
    <property type="entry name" value="Cts1-like"/>
</dbReference>
<dbReference type="GO" id="GO:0008061">
    <property type="term" value="F:chitin binding"/>
    <property type="evidence" value="ECO:0007669"/>
    <property type="project" value="UniProtKB-KW"/>
</dbReference>
<protein>
    <recommendedName>
        <fullName evidence="2">chitinase</fullName>
        <ecNumber evidence="2">3.2.1.14</ecNumber>
    </recommendedName>
</protein>
<dbReference type="InterPro" id="IPR036573">
    <property type="entry name" value="CBM_sf_5/12"/>
</dbReference>
<keyword evidence="4" id="KW-0378">Hydrolase</keyword>
<dbReference type="InterPro" id="IPR001579">
    <property type="entry name" value="Glyco_hydro_18_chit_AS"/>
</dbReference>
<keyword evidence="6" id="KW-0119">Carbohydrate metabolism</keyword>
<dbReference type="Proteomes" id="UP000054007">
    <property type="component" value="Unassembled WGS sequence"/>
</dbReference>
<dbReference type="GO" id="GO:0000272">
    <property type="term" value="P:polysaccharide catabolic process"/>
    <property type="evidence" value="ECO:0007669"/>
    <property type="project" value="UniProtKB-KW"/>
</dbReference>
<dbReference type="CDD" id="cd02877">
    <property type="entry name" value="GH18_hevamine_XipI_class_III"/>
    <property type="match status" value="1"/>
</dbReference>
<dbReference type="SUPFAM" id="SSF51055">
    <property type="entry name" value="Carbohydrate binding domain"/>
    <property type="match status" value="1"/>
</dbReference>
<evidence type="ECO:0000256" key="2">
    <source>
        <dbReference type="ARBA" id="ARBA00012729"/>
    </source>
</evidence>
<dbReference type="InterPro" id="IPR001223">
    <property type="entry name" value="Glyco_hydro18_cat"/>
</dbReference>
<dbReference type="OrthoDB" id="6020543at2759"/>
<dbReference type="GO" id="GO:0030246">
    <property type="term" value="F:carbohydrate binding"/>
    <property type="evidence" value="ECO:0007669"/>
    <property type="project" value="InterPro"/>
</dbReference>
<dbReference type="STRING" id="1314674.A0A0D7BT39"/>
<dbReference type="EMBL" id="KN880436">
    <property type="protein sequence ID" value="KIY73425.1"/>
    <property type="molecule type" value="Genomic_DNA"/>
</dbReference>
<evidence type="ECO:0000256" key="8">
    <source>
        <dbReference type="ARBA" id="ARBA00023326"/>
    </source>
</evidence>
<dbReference type="PROSITE" id="PS51910">
    <property type="entry name" value="GH18_2"/>
    <property type="match status" value="1"/>
</dbReference>
<dbReference type="InterPro" id="IPR003610">
    <property type="entry name" value="CBM5/12"/>
</dbReference>
<sequence length="461" mass="48335">MLHSFSLLIALAGLVGLVSAYDHSANNNMVVYYGQNSYGATHESDPANWQQTLSTYCNDDTIDVIPLAFVAVYSSTGELPELNMANTCSAASGVFPGTNLANCQFLQSEISACQAKGKLILISLGGATGGAVFTGDAQAEAFATTIWNLFLGGSSSTRPFGSAVLDGVDLDIEGGSSAGYAAFARKFRSISDGQSKKYYLTAAPQCVFPDAYVGEAISAVPFDAIYIQFYNNWCGVINYDNKNAWNFGTWDNWAKTTSPNKNVKVYIGAPASNTAANAGQYVDAARLSQIATETKNQYSSFGGVMLWDASQAFANGRIDKTVKAALGGSTGGGGSTTTVAPPTPTGGSCGGVSAWNSATVYVGGDQVSYNGRLWTAGWWTQNDIPGQPDKNGDGAFVWKDQGACSSIVNAAALIQTDSVHIVNKAQETNVVVAGTATGPVVESTATPSKRGMQRFRRGSHH</sequence>
<feature type="signal peptide" evidence="10">
    <location>
        <begin position="1"/>
        <end position="20"/>
    </location>
</feature>
<evidence type="ECO:0000256" key="4">
    <source>
        <dbReference type="ARBA" id="ARBA00022801"/>
    </source>
</evidence>
<accession>A0A0D7BT39</accession>
<dbReference type="Gene3D" id="3.20.20.80">
    <property type="entry name" value="Glycosidases"/>
    <property type="match status" value="1"/>
</dbReference>
<reference evidence="12 13" key="1">
    <citation type="journal article" date="2015" name="Fungal Genet. Biol.">
        <title>Evolution of novel wood decay mechanisms in Agaricales revealed by the genome sequences of Fistulina hepatica and Cylindrobasidium torrendii.</title>
        <authorList>
            <person name="Floudas D."/>
            <person name="Held B.W."/>
            <person name="Riley R."/>
            <person name="Nagy L.G."/>
            <person name="Koehler G."/>
            <person name="Ransdell A.S."/>
            <person name="Younus H."/>
            <person name="Chow J."/>
            <person name="Chiniquy J."/>
            <person name="Lipzen A."/>
            <person name="Tritt A."/>
            <person name="Sun H."/>
            <person name="Haridas S."/>
            <person name="LaButti K."/>
            <person name="Ohm R.A."/>
            <person name="Kues U."/>
            <person name="Blanchette R.A."/>
            <person name="Grigoriev I.V."/>
            <person name="Minto R.E."/>
            <person name="Hibbett D.S."/>
        </authorList>
    </citation>
    <scope>NUCLEOTIDE SEQUENCE [LARGE SCALE GENOMIC DNA]</scope>
    <source>
        <strain evidence="12 13">FP15055 ss-10</strain>
    </source>
</reference>
<keyword evidence="8" id="KW-0624">Polysaccharide degradation</keyword>
<dbReference type="EC" id="3.2.1.14" evidence="2"/>
<dbReference type="SUPFAM" id="SSF51445">
    <property type="entry name" value="(Trans)glycosidases"/>
    <property type="match status" value="1"/>
</dbReference>
<dbReference type="PANTHER" id="PTHR45708:SF49">
    <property type="entry name" value="ENDOCHITINASE"/>
    <property type="match status" value="1"/>
</dbReference>
<dbReference type="PROSITE" id="PS01095">
    <property type="entry name" value="GH18_1"/>
    <property type="match status" value="1"/>
</dbReference>
<evidence type="ECO:0000256" key="3">
    <source>
        <dbReference type="ARBA" id="ARBA00022669"/>
    </source>
</evidence>
<evidence type="ECO:0000256" key="7">
    <source>
        <dbReference type="ARBA" id="ARBA00023295"/>
    </source>
</evidence>
<evidence type="ECO:0000313" key="12">
    <source>
        <dbReference type="EMBL" id="KIY73425.1"/>
    </source>
</evidence>
<dbReference type="CDD" id="cd12215">
    <property type="entry name" value="ChiC_BD"/>
    <property type="match status" value="1"/>
</dbReference>
<dbReference type="GO" id="GO:0005576">
    <property type="term" value="C:extracellular region"/>
    <property type="evidence" value="ECO:0007669"/>
    <property type="project" value="InterPro"/>
</dbReference>
<dbReference type="InterPro" id="IPR050542">
    <property type="entry name" value="Glycosyl_Hydrlase18_Chitinase"/>
</dbReference>
<evidence type="ECO:0000256" key="5">
    <source>
        <dbReference type="ARBA" id="ARBA00023024"/>
    </source>
</evidence>
<name>A0A0D7BT39_9AGAR</name>
<proteinExistence type="predicted"/>
<feature type="domain" description="GH18" evidence="11">
    <location>
        <begin position="27"/>
        <end position="329"/>
    </location>
</feature>
<dbReference type="PANTHER" id="PTHR45708">
    <property type="entry name" value="ENDOCHITINASE"/>
    <property type="match status" value="1"/>
</dbReference>
<dbReference type="Gene3D" id="2.10.10.20">
    <property type="entry name" value="Carbohydrate-binding module superfamily 5/12"/>
    <property type="match status" value="1"/>
</dbReference>
<feature type="region of interest" description="Disordered" evidence="9">
    <location>
        <begin position="441"/>
        <end position="461"/>
    </location>
</feature>
<evidence type="ECO:0000259" key="11">
    <source>
        <dbReference type="PROSITE" id="PS51910"/>
    </source>
</evidence>
<feature type="compositionally biased region" description="Basic residues" evidence="9">
    <location>
        <begin position="451"/>
        <end position="461"/>
    </location>
</feature>
<keyword evidence="13" id="KW-1185">Reference proteome</keyword>
<dbReference type="GO" id="GO:0008843">
    <property type="term" value="F:endochitinase activity"/>
    <property type="evidence" value="ECO:0007669"/>
    <property type="project" value="UniProtKB-EC"/>
</dbReference>
<evidence type="ECO:0000313" key="13">
    <source>
        <dbReference type="Proteomes" id="UP000054007"/>
    </source>
</evidence>
<evidence type="ECO:0000256" key="6">
    <source>
        <dbReference type="ARBA" id="ARBA00023277"/>
    </source>
</evidence>
<dbReference type="SMART" id="SM00495">
    <property type="entry name" value="ChtBD3"/>
    <property type="match status" value="1"/>
</dbReference>
<keyword evidence="10" id="KW-0732">Signal</keyword>